<proteinExistence type="predicted"/>
<dbReference type="EMBL" id="NMWV01000023">
    <property type="protein sequence ID" value="PLS24342.1"/>
    <property type="molecule type" value="Genomic_DNA"/>
</dbReference>
<evidence type="ECO:0000313" key="3">
    <source>
        <dbReference type="Proteomes" id="UP000234855"/>
    </source>
</evidence>
<protein>
    <submittedName>
        <fullName evidence="1">Uncharacterized protein</fullName>
    </submittedName>
</protein>
<name>A0A2N5IQW2_9BIFI</name>
<organism evidence="1 3">
    <name type="scientific">Bifidobacterium imperatoris</name>
    <dbReference type="NCBI Taxonomy" id="2020965"/>
    <lineage>
        <taxon>Bacteria</taxon>
        <taxon>Bacillati</taxon>
        <taxon>Actinomycetota</taxon>
        <taxon>Actinomycetes</taxon>
        <taxon>Bifidobacteriales</taxon>
        <taxon>Bifidobacteriaceae</taxon>
        <taxon>Bifidobacterium</taxon>
    </lineage>
</organism>
<evidence type="ECO:0000313" key="2">
    <source>
        <dbReference type="EMBL" id="QSY56956.1"/>
    </source>
</evidence>
<keyword evidence="4" id="KW-1185">Reference proteome</keyword>
<dbReference type="EMBL" id="CP071591">
    <property type="protein sequence ID" value="QSY56956.1"/>
    <property type="molecule type" value="Genomic_DNA"/>
</dbReference>
<dbReference type="AlphaFoldDB" id="A0A2N5IQW2"/>
<dbReference type="Proteomes" id="UP000234855">
    <property type="component" value="Unassembled WGS sequence"/>
</dbReference>
<evidence type="ECO:0000313" key="4">
    <source>
        <dbReference type="Proteomes" id="UP000663067"/>
    </source>
</evidence>
<reference evidence="2 4" key="2">
    <citation type="submission" date="2021-03" db="EMBL/GenBank/DDBJ databases">
        <title>Genome sequencing of Bifidobacterium imperatoris JCM 32708.</title>
        <authorList>
            <person name="Kim J."/>
        </authorList>
    </citation>
    <scope>NUCLEOTIDE SEQUENCE [LARGE SCALE GENOMIC DNA]</scope>
    <source>
        <strain evidence="2 4">JCM 32708</strain>
    </source>
</reference>
<evidence type="ECO:0000313" key="1">
    <source>
        <dbReference type="EMBL" id="PLS24342.1"/>
    </source>
</evidence>
<reference evidence="1 3" key="1">
    <citation type="submission" date="2017-07" db="EMBL/GenBank/DDBJ databases">
        <title>Bifidobacterium novel species.</title>
        <authorList>
            <person name="Lugli G.A."/>
            <person name="Milani C."/>
            <person name="Duranti S."/>
            <person name="Mangifesta M."/>
        </authorList>
    </citation>
    <scope>NUCLEOTIDE SEQUENCE [LARGE SCALE GENOMIC DNA]</scope>
    <source>
        <strain evidence="1 3">45</strain>
    </source>
</reference>
<accession>A0A2N5IQW2</accession>
<dbReference type="Proteomes" id="UP000663067">
    <property type="component" value="Chromosome"/>
</dbReference>
<gene>
    <name evidence="2" type="ORF">BLI708_06670</name>
    <name evidence="1" type="ORF">Tam1G_1605</name>
</gene>
<sequence length="121" mass="12996">MNDYEQATAELSDKLTGLGGLVTQVTTDPASVKPTPGKASVWIEPPDYQWNGWHPMPPQLTFRLMVTAGTPTTQAKGLDVILNVLDLMHQANIPLRSAVPAGFNLANAGELAAYEITLNPI</sequence>
<dbReference type="RefSeq" id="WP_101626143.1">
    <property type="nucleotide sequence ID" value="NZ_CP071591.1"/>
</dbReference>